<dbReference type="Pfam" id="PF00302">
    <property type="entry name" value="CAT"/>
    <property type="match status" value="1"/>
</dbReference>
<proteinExistence type="predicted"/>
<dbReference type="PANTHER" id="PTHR38474">
    <property type="entry name" value="SLR0299 PROTEIN"/>
    <property type="match status" value="1"/>
</dbReference>
<dbReference type="SMART" id="SM01059">
    <property type="entry name" value="CAT"/>
    <property type="match status" value="1"/>
</dbReference>
<dbReference type="PIRSF" id="PIRSF000440">
    <property type="entry name" value="CAT"/>
    <property type="match status" value="1"/>
</dbReference>
<dbReference type="Proteomes" id="UP000192468">
    <property type="component" value="Unassembled WGS sequence"/>
</dbReference>
<dbReference type="STRING" id="1121291.SAMN02745134_01053"/>
<evidence type="ECO:0000313" key="2">
    <source>
        <dbReference type="EMBL" id="SMC20149.1"/>
    </source>
</evidence>
<dbReference type="SUPFAM" id="SSF52777">
    <property type="entry name" value="CoA-dependent acyltransferases"/>
    <property type="match status" value="1"/>
</dbReference>
<keyword evidence="3" id="KW-1185">Reference proteome</keyword>
<sequence>MNTDFHIIDMETWPRAQTYTYFTETVSTLIYSISITMDVTILRNTLKSKGLKFFPTYLYLVTRAIRKQKEFLMAIQDDVLGYWDCRAPFYPILHEDDKTITFLWTEYDDDFEAFYKIYISDMAQHGESHGIMSSKGTPPSNNYIIACSPWFTFNSLSMHLQNAKNYYAPIFESGGFTEVNGIITMPLSITVNHAAVDGYHIKIFLDELQWTMNHPEEWIKGAEVYHK</sequence>
<accession>A0A1W1X8A1</accession>
<reference evidence="2 3" key="1">
    <citation type="submission" date="2017-04" db="EMBL/GenBank/DDBJ databases">
        <authorList>
            <person name="Afonso C.L."/>
            <person name="Miller P.J."/>
            <person name="Scott M.A."/>
            <person name="Spackman E."/>
            <person name="Goraichik I."/>
            <person name="Dimitrov K.M."/>
            <person name="Suarez D.L."/>
            <person name="Swayne D.E."/>
        </authorList>
    </citation>
    <scope>NUCLEOTIDE SEQUENCE [LARGE SCALE GENOMIC DNA]</scope>
    <source>
        <strain evidence="2 3">DSM 12555</strain>
    </source>
</reference>
<dbReference type="InterPro" id="IPR001707">
    <property type="entry name" value="Cmp_AcTrfase"/>
</dbReference>
<dbReference type="OrthoDB" id="9801766at2"/>
<dbReference type="InterPro" id="IPR023213">
    <property type="entry name" value="CAT-like_dom_sf"/>
</dbReference>
<organism evidence="2 3">
    <name type="scientific">Clostridium acidisoli DSM 12555</name>
    <dbReference type="NCBI Taxonomy" id="1121291"/>
    <lineage>
        <taxon>Bacteria</taxon>
        <taxon>Bacillati</taxon>
        <taxon>Bacillota</taxon>
        <taxon>Clostridia</taxon>
        <taxon>Eubacteriales</taxon>
        <taxon>Clostridiaceae</taxon>
        <taxon>Clostridium</taxon>
    </lineage>
</organism>
<evidence type="ECO:0000313" key="3">
    <source>
        <dbReference type="Proteomes" id="UP000192468"/>
    </source>
</evidence>
<protein>
    <submittedName>
        <fullName evidence="2">Chloramphenicol O-acetyltransferase type A</fullName>
    </submittedName>
</protein>
<dbReference type="GO" id="GO:0008811">
    <property type="term" value="F:chloramphenicol O-acetyltransferase activity"/>
    <property type="evidence" value="ECO:0007669"/>
    <property type="project" value="InterPro"/>
</dbReference>
<gene>
    <name evidence="2" type="ORF">SAMN02745134_01053</name>
</gene>
<dbReference type="Gene3D" id="3.30.559.10">
    <property type="entry name" value="Chloramphenicol acetyltransferase-like domain"/>
    <property type="match status" value="1"/>
</dbReference>
<evidence type="ECO:0000256" key="1">
    <source>
        <dbReference type="PIRSR" id="PIRSR000440-1"/>
    </source>
</evidence>
<feature type="active site" description="Proton acceptor" evidence="1">
    <location>
        <position position="193"/>
    </location>
</feature>
<dbReference type="RefSeq" id="WP_084114377.1">
    <property type="nucleotide sequence ID" value="NZ_FWXH01000002.1"/>
</dbReference>
<dbReference type="EMBL" id="FWXH01000002">
    <property type="protein sequence ID" value="SMC20149.1"/>
    <property type="molecule type" value="Genomic_DNA"/>
</dbReference>
<dbReference type="PANTHER" id="PTHR38474:SF2">
    <property type="entry name" value="CHLORAMPHENICOL ACETYLTRANSFERASE"/>
    <property type="match status" value="1"/>
</dbReference>
<name>A0A1W1X8A1_9CLOT</name>
<dbReference type="AlphaFoldDB" id="A0A1W1X8A1"/>
<keyword evidence="2" id="KW-0808">Transferase</keyword>